<comment type="caution">
    <text evidence="1">The sequence shown here is derived from an EMBL/GenBank/DDBJ whole genome shotgun (WGS) entry which is preliminary data.</text>
</comment>
<reference evidence="1" key="2">
    <citation type="submission" date="2020-09" db="EMBL/GenBank/DDBJ databases">
        <authorList>
            <person name="Sun Q."/>
            <person name="Ohkuma M."/>
        </authorList>
    </citation>
    <scope>NUCLEOTIDE SEQUENCE</scope>
    <source>
        <strain evidence="1">JCM 31311</strain>
    </source>
</reference>
<gene>
    <name evidence="1" type="ORF">GCM10008957_55680</name>
</gene>
<reference evidence="1" key="1">
    <citation type="journal article" date="2014" name="Int. J. Syst. Evol. Microbiol.">
        <title>Complete genome sequence of Corynebacterium casei LMG S-19264T (=DSM 44701T), isolated from a smear-ripened cheese.</title>
        <authorList>
            <consortium name="US DOE Joint Genome Institute (JGI-PGF)"/>
            <person name="Walter F."/>
            <person name="Albersmeier A."/>
            <person name="Kalinowski J."/>
            <person name="Ruckert C."/>
        </authorList>
    </citation>
    <scope>NUCLEOTIDE SEQUENCE</scope>
    <source>
        <strain evidence="1">JCM 31311</strain>
    </source>
</reference>
<protein>
    <submittedName>
        <fullName evidence="1">Uncharacterized protein</fullName>
    </submittedName>
</protein>
<evidence type="ECO:0000313" key="1">
    <source>
        <dbReference type="EMBL" id="GGR39800.1"/>
    </source>
</evidence>
<dbReference type="Proteomes" id="UP000603865">
    <property type="component" value="Unassembled WGS sequence"/>
</dbReference>
<dbReference type="AlphaFoldDB" id="A0A918FIN9"/>
<name>A0A918FIN9_9DEIO</name>
<evidence type="ECO:0000313" key="2">
    <source>
        <dbReference type="Proteomes" id="UP000603865"/>
    </source>
</evidence>
<dbReference type="RefSeq" id="WP_189093783.1">
    <property type="nucleotide sequence ID" value="NZ_BMQL01000098.1"/>
</dbReference>
<organism evidence="1 2">
    <name type="scientific">Deinococcus ruber</name>
    <dbReference type="NCBI Taxonomy" id="1848197"/>
    <lineage>
        <taxon>Bacteria</taxon>
        <taxon>Thermotogati</taxon>
        <taxon>Deinococcota</taxon>
        <taxon>Deinococci</taxon>
        <taxon>Deinococcales</taxon>
        <taxon>Deinococcaceae</taxon>
        <taxon>Deinococcus</taxon>
    </lineage>
</organism>
<proteinExistence type="predicted"/>
<keyword evidence="2" id="KW-1185">Reference proteome</keyword>
<accession>A0A918FIN9</accession>
<dbReference type="EMBL" id="BMQL01000098">
    <property type="protein sequence ID" value="GGR39800.1"/>
    <property type="molecule type" value="Genomic_DNA"/>
</dbReference>
<sequence>MNKHIKAARTFNITIWNTQDGAVISTTYMTVSIIRFMDGSVQCDRDGVSISEEEAIGYAQEASYSGRMVLISEYAATEEIGVKAGHQLHIELGRLGFKNHFEFATQILGRVVDHFRTLTKDEAREVRSAAFGQFGMVG</sequence>